<evidence type="ECO:0000256" key="1">
    <source>
        <dbReference type="SAM" id="Phobius"/>
    </source>
</evidence>
<dbReference type="PIRSF" id="PIRSF016642">
    <property type="entry name" value="UCP016642"/>
    <property type="match status" value="1"/>
</dbReference>
<dbReference type="Proteomes" id="UP001068021">
    <property type="component" value="Unassembled WGS sequence"/>
</dbReference>
<reference evidence="4" key="1">
    <citation type="submission" date="2022-12" db="EMBL/GenBank/DDBJ databases">
        <title>Reclassification of two methanogenic archaea species isolated from the Kolyma lowland permafrost.</title>
        <authorList>
            <person name="Trubitsyn V.E."/>
            <person name="Rivkina E.M."/>
            <person name="Shcherbakova V.A."/>
        </authorList>
    </citation>
    <scope>NUCLEOTIDE SEQUENCE</scope>
    <source>
        <strain evidence="3">M2</strain>
        <strain evidence="4">MK4</strain>
    </source>
</reference>
<organism evidence="4">
    <name type="scientific">Methanobacterium veterum</name>
    <dbReference type="NCBI Taxonomy" id="408577"/>
    <lineage>
        <taxon>Archaea</taxon>
        <taxon>Methanobacteriati</taxon>
        <taxon>Methanobacteriota</taxon>
        <taxon>Methanomada group</taxon>
        <taxon>Methanobacteria</taxon>
        <taxon>Methanobacteriales</taxon>
        <taxon>Methanobacteriaceae</taxon>
        <taxon>Methanobacterium</taxon>
    </lineage>
</organism>
<dbReference type="AlphaFoldDB" id="A0A9E5A2L1"/>
<feature type="transmembrane region" description="Helical" evidence="1">
    <location>
        <begin position="12"/>
        <end position="32"/>
    </location>
</feature>
<keyword evidence="5" id="KW-1185">Reference proteome</keyword>
<dbReference type="RefSeq" id="WP_052376041.1">
    <property type="nucleotide sequence ID" value="NZ_JAPVER010000020.1"/>
</dbReference>
<evidence type="ECO:0000313" key="4">
    <source>
        <dbReference type="EMBL" id="MCZ3371202.1"/>
    </source>
</evidence>
<keyword evidence="1" id="KW-0472">Membrane</keyword>
<protein>
    <submittedName>
        <fullName evidence="4">BPL-N domain-containing protein</fullName>
    </submittedName>
</protein>
<gene>
    <name evidence="4" type="ORF">O3H35_00975</name>
    <name evidence="3" type="ORF">O3H54_07560</name>
</gene>
<dbReference type="Pfam" id="PF09825">
    <property type="entry name" value="BPL_N"/>
    <property type="match status" value="1"/>
</dbReference>
<dbReference type="Gene3D" id="3.40.50.880">
    <property type="match status" value="1"/>
</dbReference>
<dbReference type="InterPro" id="IPR015834">
    <property type="entry name" value="UCP016642"/>
</dbReference>
<dbReference type="Proteomes" id="UP001074446">
    <property type="component" value="Unassembled WGS sequence"/>
</dbReference>
<proteinExistence type="predicted"/>
<dbReference type="EMBL" id="JAPVER010000020">
    <property type="protein sequence ID" value="MCZ3365738.1"/>
    <property type="molecule type" value="Genomic_DNA"/>
</dbReference>
<feature type="domain" description="Biotin-protein ligase N-terminal" evidence="2">
    <location>
        <begin position="59"/>
        <end position="160"/>
    </location>
</feature>
<evidence type="ECO:0000313" key="5">
    <source>
        <dbReference type="Proteomes" id="UP001068021"/>
    </source>
</evidence>
<keyword evidence="1" id="KW-0812">Transmembrane</keyword>
<sequence>MKIGRYLGDRNILTVVSLISFTLIGLTSMTVINGNSLNIGKHTGNSLNEQAYASTPVTVNVLIYDGEGVIPGSVDGIKDCLDYVNGENIDLNVYSNYSTIEEINSQTLPGYDILIMPGGLGITYINNPEINAEDLKNFVKNGKGYVGICAGAYAASKHVDGDYDGWGIAQDINSKPVDYVGNLPISMTSSGGIILNSQNLKNFGGQKTSSFLNFGDSVTMYHWNGPAMYKTDGSNDSLAVYVANETGYQNYAAIATDTHGSGRIVLSGPHPELSPTKPEMLARMILWAAKKI</sequence>
<evidence type="ECO:0000313" key="3">
    <source>
        <dbReference type="EMBL" id="MCZ3365738.1"/>
    </source>
</evidence>
<dbReference type="InterPro" id="IPR029062">
    <property type="entry name" value="Class_I_gatase-like"/>
</dbReference>
<keyword evidence="1" id="KW-1133">Transmembrane helix</keyword>
<dbReference type="SUPFAM" id="SSF52317">
    <property type="entry name" value="Class I glutamine amidotransferase-like"/>
    <property type="match status" value="1"/>
</dbReference>
<comment type="caution">
    <text evidence="4">The sequence shown here is derived from an EMBL/GenBank/DDBJ whole genome shotgun (WGS) entry which is preliminary data.</text>
</comment>
<accession>A0A9E5A2L1</accession>
<dbReference type="EMBL" id="JAPVES010000024">
    <property type="protein sequence ID" value="MCZ3371202.1"/>
    <property type="molecule type" value="Genomic_DNA"/>
</dbReference>
<dbReference type="InterPro" id="IPR019197">
    <property type="entry name" value="Biotin-prot_ligase_N"/>
</dbReference>
<name>A0A9E5A2L1_9EURY</name>
<evidence type="ECO:0000259" key="2">
    <source>
        <dbReference type="Pfam" id="PF09825"/>
    </source>
</evidence>